<dbReference type="SUPFAM" id="SSF53254">
    <property type="entry name" value="Phosphoglycerate mutase-like"/>
    <property type="match status" value="1"/>
</dbReference>
<evidence type="ECO:0000313" key="2">
    <source>
        <dbReference type="Proteomes" id="UP001321486"/>
    </source>
</evidence>
<dbReference type="PANTHER" id="PTHR48100:SF51">
    <property type="entry name" value="PHOSPHOGLYCERATE MUTASE"/>
    <property type="match status" value="1"/>
</dbReference>
<evidence type="ECO:0000313" key="1">
    <source>
        <dbReference type="EMBL" id="BDZ51785.1"/>
    </source>
</evidence>
<dbReference type="PANTHER" id="PTHR48100">
    <property type="entry name" value="BROAD-SPECIFICITY PHOSPHATASE YOR283W-RELATED"/>
    <property type="match status" value="1"/>
</dbReference>
<accession>A0ABN6Y710</accession>
<dbReference type="SMART" id="SM00855">
    <property type="entry name" value="PGAM"/>
    <property type="match status" value="1"/>
</dbReference>
<dbReference type="Pfam" id="PF00300">
    <property type="entry name" value="His_Phos_1"/>
    <property type="match status" value="1"/>
</dbReference>
<dbReference type="EMBL" id="AP027732">
    <property type="protein sequence ID" value="BDZ51785.1"/>
    <property type="molecule type" value="Genomic_DNA"/>
</dbReference>
<dbReference type="InterPro" id="IPR050275">
    <property type="entry name" value="PGM_Phosphatase"/>
</dbReference>
<reference evidence="2" key="1">
    <citation type="journal article" date="2019" name="Int. J. Syst. Evol. Microbiol.">
        <title>The Global Catalogue of Microorganisms (GCM) 10K type strain sequencing project: providing services to taxonomists for standard genome sequencing and annotation.</title>
        <authorList>
            <consortium name="The Broad Institute Genomics Platform"/>
            <consortium name="The Broad Institute Genome Sequencing Center for Infectious Disease"/>
            <person name="Wu L."/>
            <person name="Ma J."/>
        </authorList>
    </citation>
    <scope>NUCLEOTIDE SEQUENCE [LARGE SCALE GENOMIC DNA]</scope>
    <source>
        <strain evidence="2">NBRC 108728</strain>
    </source>
</reference>
<dbReference type="Proteomes" id="UP001321486">
    <property type="component" value="Chromosome"/>
</dbReference>
<name>A0ABN6Y710_9MICO</name>
<proteinExistence type="predicted"/>
<organism evidence="1 2">
    <name type="scientific">Frondihabitans sucicola</name>
    <dbReference type="NCBI Taxonomy" id="1268041"/>
    <lineage>
        <taxon>Bacteria</taxon>
        <taxon>Bacillati</taxon>
        <taxon>Actinomycetota</taxon>
        <taxon>Actinomycetes</taxon>
        <taxon>Micrococcales</taxon>
        <taxon>Microbacteriaceae</taxon>
        <taxon>Frondihabitans</taxon>
    </lineage>
</organism>
<gene>
    <name evidence="1" type="ORF">GCM10025867_40260</name>
</gene>
<dbReference type="InterPro" id="IPR029033">
    <property type="entry name" value="His_PPase_superfam"/>
</dbReference>
<dbReference type="RefSeq" id="WP_286344471.1">
    <property type="nucleotide sequence ID" value="NZ_AP027732.1"/>
</dbReference>
<sequence>MPADQIHLVRHGEVENPEGVLYGRIEGFGLSTLGHRMAKASADFLRAEAAPVRALVASPLQRTQESAAPWAADFGLEVQTDERLIEPTNKYEGRRGDFKKSLVRPAEWPWIVNPLKPSWGEAYVSIAARMLAAVDSAWRSVDDGDVVLVSHQLPIWMVHRSLLGQRLFHDPRRRRCTLSSITTLARRGDAFVEVDYREPARALQSTAVDTGAV</sequence>
<protein>
    <submittedName>
        <fullName evidence="1">Phosphoglycerate mutase</fullName>
    </submittedName>
</protein>
<dbReference type="Gene3D" id="3.40.50.1240">
    <property type="entry name" value="Phosphoglycerate mutase-like"/>
    <property type="match status" value="1"/>
</dbReference>
<keyword evidence="2" id="KW-1185">Reference proteome</keyword>
<dbReference type="CDD" id="cd07067">
    <property type="entry name" value="HP_PGM_like"/>
    <property type="match status" value="1"/>
</dbReference>
<dbReference type="InterPro" id="IPR013078">
    <property type="entry name" value="His_Pase_superF_clade-1"/>
</dbReference>